<dbReference type="AlphaFoldDB" id="A0A0T7FKR7"/>
<sequence length="71" mass="8071">MAILLWSWRSTARRRPAGSGRICDPVRLEPEDRRRVDDHRAGESGTWLRFATQIRAGSASALNEPAARLWL</sequence>
<proteinExistence type="predicted"/>
<organism evidence="1 2">
    <name type="scientific">Neorhizobium galegae bv. officinalis</name>
    <dbReference type="NCBI Taxonomy" id="323656"/>
    <lineage>
        <taxon>Bacteria</taxon>
        <taxon>Pseudomonadati</taxon>
        <taxon>Pseudomonadota</taxon>
        <taxon>Alphaproteobacteria</taxon>
        <taxon>Hyphomicrobiales</taxon>
        <taxon>Rhizobiaceae</taxon>
        <taxon>Rhizobium/Agrobacterium group</taxon>
        <taxon>Neorhizobium</taxon>
    </lineage>
</organism>
<evidence type="ECO:0000313" key="2">
    <source>
        <dbReference type="Proteomes" id="UP000046176"/>
    </source>
</evidence>
<gene>
    <name evidence="1" type="ORF">NGAL_HAMBI1145_29310</name>
</gene>
<dbReference type="RefSeq" id="WP_172745582.1">
    <property type="nucleotide sequence ID" value="NZ_CCRH01000007.1"/>
</dbReference>
<dbReference type="Proteomes" id="UP000046176">
    <property type="component" value="Unassembled WGS sequence"/>
</dbReference>
<dbReference type="EMBL" id="CCRH01000007">
    <property type="protein sequence ID" value="CDZ35610.1"/>
    <property type="molecule type" value="Genomic_DNA"/>
</dbReference>
<name>A0A0T7FKR7_NEOGA</name>
<evidence type="ECO:0000313" key="1">
    <source>
        <dbReference type="EMBL" id="CDZ35610.1"/>
    </source>
</evidence>
<protein>
    <submittedName>
        <fullName evidence="1">Uncharacterized protein</fullName>
    </submittedName>
</protein>
<reference evidence="1 2" key="1">
    <citation type="submission" date="2014-08" db="EMBL/GenBank/DDBJ databases">
        <authorList>
            <person name="Chen Y.-H."/>
        </authorList>
    </citation>
    <scope>NUCLEOTIDE SEQUENCE [LARGE SCALE GENOMIC DNA]</scope>
</reference>
<accession>A0A0T7FKR7</accession>